<dbReference type="AlphaFoldDB" id="V7I0U2"/>
<keyword evidence="3" id="KW-1185">Reference proteome</keyword>
<gene>
    <name evidence="2" type="ORF">T472_0216670</name>
</gene>
<keyword evidence="1" id="KW-0812">Transmembrane</keyword>
<evidence type="ECO:0000313" key="3">
    <source>
        <dbReference type="Proteomes" id="UP000017747"/>
    </source>
</evidence>
<organism evidence="2 3">
    <name type="scientific">Youngiibacter fragilis 232.1</name>
    <dbReference type="NCBI Taxonomy" id="994573"/>
    <lineage>
        <taxon>Bacteria</taxon>
        <taxon>Bacillati</taxon>
        <taxon>Bacillota</taxon>
        <taxon>Clostridia</taxon>
        <taxon>Eubacteriales</taxon>
        <taxon>Clostridiaceae</taxon>
        <taxon>Youngiibacter</taxon>
    </lineage>
</organism>
<dbReference type="OrthoDB" id="8757095at2"/>
<accession>V7I0U2</accession>
<keyword evidence="1" id="KW-0472">Membrane</keyword>
<feature type="transmembrane region" description="Helical" evidence="1">
    <location>
        <begin position="137"/>
        <end position="155"/>
    </location>
</feature>
<dbReference type="STRING" id="994573.T472_0216670"/>
<dbReference type="Pfam" id="PF11193">
    <property type="entry name" value="DUF2812"/>
    <property type="match status" value="1"/>
</dbReference>
<dbReference type="RefSeq" id="WP_023386338.1">
    <property type="nucleotide sequence ID" value="NZ_AXUN02000209.1"/>
</dbReference>
<dbReference type="InterPro" id="IPR021359">
    <property type="entry name" value="DUF2812"/>
</dbReference>
<name>V7I0U2_9CLOT</name>
<comment type="caution">
    <text evidence="2">The sequence shown here is derived from an EMBL/GenBank/DDBJ whole genome shotgun (WGS) entry which is preliminary data.</text>
</comment>
<reference evidence="2 3" key="1">
    <citation type="journal article" date="2014" name="Genome Announc.">
        <title>Genome Sequence of Youngiibacter fragilis, the Type Strain of the Genus Youngiibacter.</title>
        <authorList>
            <person name="Wawrik C.B."/>
            <person name="Callaghan A.V."/>
            <person name="Stamps B.W."/>
            <person name="Wawrik B."/>
        </authorList>
    </citation>
    <scope>NUCLEOTIDE SEQUENCE [LARGE SCALE GENOMIC DNA]</scope>
    <source>
        <strain evidence="2 3">232.1</strain>
    </source>
</reference>
<dbReference type="eggNOG" id="ENOG502ZCMD">
    <property type="taxonomic scope" value="Bacteria"/>
</dbReference>
<feature type="transmembrane region" description="Helical" evidence="1">
    <location>
        <begin position="106"/>
        <end position="125"/>
    </location>
</feature>
<dbReference type="Proteomes" id="UP000017747">
    <property type="component" value="Unassembled WGS sequence"/>
</dbReference>
<sequence length="168" mass="20258">MYRFRLYYDKDKEEEYLNEMSAKGYAMKHYFLGLYHFEECSPGEYTYRIDLINDMTSKERKELYELVSDSGGEHVQSWGFWAFFRKKGKFELYSDRESQIRQYERIRLVFLALALLEVISAVTQWKRLGWEDTTSERTFALIFTALSLIFIYQVIKATIKINKLKRNL</sequence>
<evidence type="ECO:0008006" key="4">
    <source>
        <dbReference type="Google" id="ProtNLM"/>
    </source>
</evidence>
<proteinExistence type="predicted"/>
<protein>
    <recommendedName>
        <fullName evidence="4">DUF2812 domain-containing protein</fullName>
    </recommendedName>
</protein>
<evidence type="ECO:0000256" key="1">
    <source>
        <dbReference type="SAM" id="Phobius"/>
    </source>
</evidence>
<dbReference type="EMBL" id="AXUN02000209">
    <property type="protein sequence ID" value="ETA79493.1"/>
    <property type="molecule type" value="Genomic_DNA"/>
</dbReference>
<keyword evidence="1" id="KW-1133">Transmembrane helix</keyword>
<evidence type="ECO:0000313" key="2">
    <source>
        <dbReference type="EMBL" id="ETA79493.1"/>
    </source>
</evidence>